<feature type="domain" description="Integrase catalytic" evidence="1">
    <location>
        <begin position="58"/>
        <end position="144"/>
    </location>
</feature>
<evidence type="ECO:0000259" key="1">
    <source>
        <dbReference type="Pfam" id="PF00665"/>
    </source>
</evidence>
<reference evidence="2 3" key="1">
    <citation type="submission" date="2016-10" db="EMBL/GenBank/DDBJ databases">
        <authorList>
            <person name="de Groot N.N."/>
        </authorList>
    </citation>
    <scope>NUCLEOTIDE SEQUENCE [LARGE SCALE GENOMIC DNA]</scope>
    <source>
        <strain evidence="2 3">KPR-7B</strain>
    </source>
</reference>
<dbReference type="InterPro" id="IPR050900">
    <property type="entry name" value="Transposase_IS3/IS150/IS904"/>
</dbReference>
<name>A0A1H0ABU2_9ACTO</name>
<accession>A0A1H0ABU2</accession>
<dbReference type="GO" id="GO:0003676">
    <property type="term" value="F:nucleic acid binding"/>
    <property type="evidence" value="ECO:0007669"/>
    <property type="project" value="InterPro"/>
</dbReference>
<proteinExistence type="predicted"/>
<dbReference type="AlphaFoldDB" id="A0A1H0ABU2"/>
<dbReference type="Gene3D" id="3.30.420.10">
    <property type="entry name" value="Ribonuclease H-like superfamily/Ribonuclease H"/>
    <property type="match status" value="1"/>
</dbReference>
<dbReference type="Proteomes" id="UP000199671">
    <property type="component" value="Unassembled WGS sequence"/>
</dbReference>
<dbReference type="Pfam" id="PF00665">
    <property type="entry name" value="rve"/>
    <property type="match status" value="1"/>
</dbReference>
<dbReference type="InterPro" id="IPR001584">
    <property type="entry name" value="Integrase_cat-core"/>
</dbReference>
<sequence length="161" mass="17693">MRDLGLRAALPRAKVRTTFPADDLDDGPDLVRRDFTADAPGAKWARGTRPNSVGGSPTYIRTWAGFVYLATVLDCCTTKVFGYAPVDHMRTEVVCEATGMAARNYKPTRRVTVFHSDRDHQYTSQAFADHLKSYGTRPSVGPTGVCWDKHVGGVSGRDAQE</sequence>
<protein>
    <submittedName>
        <fullName evidence="2">Integrase core domain-containing protein</fullName>
    </submittedName>
</protein>
<dbReference type="PANTHER" id="PTHR46889:SF5">
    <property type="entry name" value="INTEGRASE PROTEIN"/>
    <property type="match status" value="1"/>
</dbReference>
<dbReference type="InterPro" id="IPR036397">
    <property type="entry name" value="RNaseH_sf"/>
</dbReference>
<gene>
    <name evidence="2" type="ORF">SAMN04487766_12322</name>
</gene>
<dbReference type="GO" id="GO:0015074">
    <property type="term" value="P:DNA integration"/>
    <property type="evidence" value="ECO:0007669"/>
    <property type="project" value="InterPro"/>
</dbReference>
<dbReference type="SUPFAM" id="SSF53098">
    <property type="entry name" value="Ribonuclease H-like"/>
    <property type="match status" value="1"/>
</dbReference>
<dbReference type="EMBL" id="FNHU01000023">
    <property type="protein sequence ID" value="SDN30771.1"/>
    <property type="molecule type" value="Genomic_DNA"/>
</dbReference>
<evidence type="ECO:0000313" key="3">
    <source>
        <dbReference type="Proteomes" id="UP000199671"/>
    </source>
</evidence>
<organism evidence="2 3">
    <name type="scientific">Actinomyces ruminicola</name>
    <dbReference type="NCBI Taxonomy" id="332524"/>
    <lineage>
        <taxon>Bacteria</taxon>
        <taxon>Bacillati</taxon>
        <taxon>Actinomycetota</taxon>
        <taxon>Actinomycetes</taxon>
        <taxon>Actinomycetales</taxon>
        <taxon>Actinomycetaceae</taxon>
        <taxon>Actinomyces</taxon>
    </lineage>
</organism>
<dbReference type="PANTHER" id="PTHR46889">
    <property type="entry name" value="TRANSPOSASE INSF FOR INSERTION SEQUENCE IS3B-RELATED"/>
    <property type="match status" value="1"/>
</dbReference>
<dbReference type="InterPro" id="IPR012337">
    <property type="entry name" value="RNaseH-like_sf"/>
</dbReference>
<evidence type="ECO:0000313" key="2">
    <source>
        <dbReference type="EMBL" id="SDN30771.1"/>
    </source>
</evidence>